<proteinExistence type="inferred from homology"/>
<evidence type="ECO:0000256" key="3">
    <source>
        <dbReference type="ARBA" id="ARBA00022679"/>
    </source>
</evidence>
<dbReference type="EMBL" id="CM026432">
    <property type="protein sequence ID" value="KAG0557458.1"/>
    <property type="molecule type" value="Genomic_DNA"/>
</dbReference>
<organism evidence="7 8">
    <name type="scientific">Ceratodon purpureus</name>
    <name type="common">Fire moss</name>
    <name type="synonym">Dicranum purpureum</name>
    <dbReference type="NCBI Taxonomy" id="3225"/>
    <lineage>
        <taxon>Eukaryota</taxon>
        <taxon>Viridiplantae</taxon>
        <taxon>Streptophyta</taxon>
        <taxon>Embryophyta</taxon>
        <taxon>Bryophyta</taxon>
        <taxon>Bryophytina</taxon>
        <taxon>Bryopsida</taxon>
        <taxon>Dicranidae</taxon>
        <taxon>Pseudoditrichales</taxon>
        <taxon>Ditrichaceae</taxon>
        <taxon>Ceratodon</taxon>
    </lineage>
</organism>
<gene>
    <name evidence="7" type="ORF">KC19_11G132000</name>
</gene>
<dbReference type="Pfam" id="PF03254">
    <property type="entry name" value="XG_FTase"/>
    <property type="match status" value="1"/>
</dbReference>
<evidence type="ECO:0000313" key="7">
    <source>
        <dbReference type="EMBL" id="KAG0557458.1"/>
    </source>
</evidence>
<dbReference type="PANTHER" id="PTHR31889:SF86">
    <property type="entry name" value="FUCOSYLTRANSFERASE"/>
    <property type="match status" value="1"/>
</dbReference>
<accession>A0A8T0GI69</accession>
<dbReference type="AlphaFoldDB" id="A0A8T0GI69"/>
<evidence type="ECO:0000256" key="1">
    <source>
        <dbReference type="ARBA" id="ARBA00010481"/>
    </source>
</evidence>
<comment type="caution">
    <text evidence="7">The sequence shown here is derived from an EMBL/GenBank/DDBJ whole genome shotgun (WGS) entry which is preliminary data.</text>
</comment>
<dbReference type="EC" id="2.4.1.-" evidence="6"/>
<evidence type="ECO:0000256" key="5">
    <source>
        <dbReference type="ARBA" id="ARBA00023316"/>
    </source>
</evidence>
<keyword evidence="3 6" id="KW-0808">Transferase</keyword>
<keyword evidence="4" id="KW-0325">Glycoprotein</keyword>
<dbReference type="GO" id="GO:0009969">
    <property type="term" value="P:xyloglucan biosynthetic process"/>
    <property type="evidence" value="ECO:0007669"/>
    <property type="project" value="TreeGrafter"/>
</dbReference>
<reference evidence="7 8" key="1">
    <citation type="submission" date="2020-06" db="EMBL/GenBank/DDBJ databases">
        <title>WGS assembly of Ceratodon purpureus strain R40.</title>
        <authorList>
            <person name="Carey S.B."/>
            <person name="Jenkins J."/>
            <person name="Shu S."/>
            <person name="Lovell J.T."/>
            <person name="Sreedasyam A."/>
            <person name="Maumus F."/>
            <person name="Tiley G.P."/>
            <person name="Fernandez-Pozo N."/>
            <person name="Barry K."/>
            <person name="Chen C."/>
            <person name="Wang M."/>
            <person name="Lipzen A."/>
            <person name="Daum C."/>
            <person name="Saski C.A."/>
            <person name="Payton A.C."/>
            <person name="Mcbreen J.C."/>
            <person name="Conrad R.E."/>
            <person name="Kollar L.M."/>
            <person name="Olsson S."/>
            <person name="Huttunen S."/>
            <person name="Landis J.B."/>
            <person name="Wickett N.J."/>
            <person name="Johnson M.G."/>
            <person name="Rensing S.A."/>
            <person name="Grimwood J."/>
            <person name="Schmutz J."/>
            <person name="Mcdaniel S.F."/>
        </authorList>
    </citation>
    <scope>NUCLEOTIDE SEQUENCE [LARGE SCALE GENOMIC DNA]</scope>
    <source>
        <strain evidence="7 8">R40</strain>
    </source>
</reference>
<keyword evidence="6" id="KW-1133">Transmembrane helix</keyword>
<evidence type="ECO:0000313" key="8">
    <source>
        <dbReference type="Proteomes" id="UP000822688"/>
    </source>
</evidence>
<dbReference type="InterPro" id="IPR004938">
    <property type="entry name" value="XG_FTase"/>
</dbReference>
<keyword evidence="8" id="KW-1185">Reference proteome</keyword>
<comment type="subcellular location">
    <subcellularLocation>
        <location evidence="6">Golgi apparatus</location>
        <location evidence="6">Golgi stack membrane</location>
        <topology evidence="6">Single-pass type II membrane protein</topology>
    </subcellularLocation>
</comment>
<comment type="function">
    <text evidence="6">May be involved in cell wall biosynthesis.</text>
</comment>
<comment type="similarity">
    <text evidence="1 6">Belongs to the glycosyltransferase 37 family.</text>
</comment>
<keyword evidence="2 6" id="KW-0328">Glycosyltransferase</keyword>
<feature type="transmembrane region" description="Helical" evidence="6">
    <location>
        <begin position="12"/>
        <end position="29"/>
    </location>
</feature>
<dbReference type="GO" id="GO:0042546">
    <property type="term" value="P:cell wall biogenesis"/>
    <property type="evidence" value="ECO:0007669"/>
    <property type="project" value="InterPro"/>
</dbReference>
<keyword evidence="6" id="KW-0472">Membrane</keyword>
<evidence type="ECO:0000256" key="4">
    <source>
        <dbReference type="ARBA" id="ARBA00023180"/>
    </source>
</evidence>
<keyword evidence="5 6" id="KW-0961">Cell wall biogenesis/degradation</keyword>
<dbReference type="GO" id="GO:0071555">
    <property type="term" value="P:cell wall organization"/>
    <property type="evidence" value="ECO:0007669"/>
    <property type="project" value="UniProtKB-UniRule"/>
</dbReference>
<protein>
    <recommendedName>
        <fullName evidence="6">Fucosyltransferase</fullName>
        <ecNumber evidence="6">2.4.1.-</ecNumber>
    </recommendedName>
</protein>
<dbReference type="GO" id="GO:0008107">
    <property type="term" value="F:galactoside 2-alpha-L-fucosyltransferase activity"/>
    <property type="evidence" value="ECO:0007669"/>
    <property type="project" value="InterPro"/>
</dbReference>
<dbReference type="Proteomes" id="UP000822688">
    <property type="component" value="Chromosome 11"/>
</dbReference>
<keyword evidence="6" id="KW-0333">Golgi apparatus</keyword>
<dbReference type="PANTHER" id="PTHR31889">
    <property type="entry name" value="FUCOSYLTRANSFERASE 2-RELATED"/>
    <property type="match status" value="1"/>
</dbReference>
<name>A0A8T0GI69_CERPU</name>
<evidence type="ECO:0000256" key="6">
    <source>
        <dbReference type="RuleBase" id="RU367004"/>
    </source>
</evidence>
<evidence type="ECO:0000256" key="2">
    <source>
        <dbReference type="ARBA" id="ARBA00022676"/>
    </source>
</evidence>
<sequence length="592" mass="67358">MSTSSNELKAYRSTIVVLLLIFLYAYIRFTTDSEVKSSVEVIKGTSPNEQTDCKTTVCQQQSTKLEAARKLEVAHEKERVVRAFVAELQEATRLAAGGEDENAWYHKARWNRENPCLSRTEMPQMYARRKFVRDLDPNPQWKAVLKEYAKLHRTCMHRIGDPTAYYLNRNTSINCKFAVIDTGKVGLGNRLLVFASVFAYSLLTKRVVLVAQSGTEVLESSWLCEPFEGSSWGHFDPARKATPFHGENQYWNRSGSFLNRIDEAHRLGNSSAALSLVEDYAVANDQQPDSRFFCDTEQEYYKNVTWVYFNSCFNFLPKFFTVPSFRPILDVLFPDRMVLTRILRDVMRPADPAWIRVKNINRGYLEHTNRHLGVHVRYDYRIGDYNSLHETIAARVLQCAIANNILPPVQESTSDNKSAPAPPLGRDPWDISVFVASLYEGVKSNLTETFLRHPTATGDSVQVVQFSHEGNQKFGDDVYQEALAEVLTLSLSDFLFVTPLSTFSGIAQAYGGLVPWFIDFRPNITESGPCTRAQTVDVCFQVPFDYNIKCPYDPERHDKVISDVYPEIQQCLDVDTKGLQVITENDLSMVQA</sequence>
<keyword evidence="6" id="KW-0812">Transmembrane</keyword>
<dbReference type="GO" id="GO:0032580">
    <property type="term" value="C:Golgi cisterna membrane"/>
    <property type="evidence" value="ECO:0007669"/>
    <property type="project" value="UniProtKB-SubCell"/>
</dbReference>